<protein>
    <recommendedName>
        <fullName evidence="1">Primase C-terminal 1 domain-containing protein</fullName>
    </recommendedName>
</protein>
<name>A0A7C3QX94_9BACT</name>
<dbReference type="InterPro" id="IPR004322">
    <property type="entry name" value="Plasmid_replicase_bac"/>
</dbReference>
<dbReference type="EMBL" id="DTMM01000180">
    <property type="protein sequence ID" value="HFT93948.1"/>
    <property type="molecule type" value="Genomic_DNA"/>
</dbReference>
<evidence type="ECO:0000259" key="1">
    <source>
        <dbReference type="SMART" id="SM00942"/>
    </source>
</evidence>
<comment type="caution">
    <text evidence="2">The sequence shown here is derived from an EMBL/GenBank/DDBJ whole genome shotgun (WGS) entry which is preliminary data.</text>
</comment>
<dbReference type="Pfam" id="PF08708">
    <property type="entry name" value="PriCT_1"/>
    <property type="match status" value="1"/>
</dbReference>
<dbReference type="Pfam" id="PF03090">
    <property type="entry name" value="Replicase"/>
    <property type="match status" value="1"/>
</dbReference>
<dbReference type="InterPro" id="IPR014820">
    <property type="entry name" value="PriCT_1"/>
</dbReference>
<dbReference type="Gene3D" id="1.10.340.50">
    <property type="match status" value="1"/>
</dbReference>
<organism evidence="2">
    <name type="scientific">Leptospirillum ferriphilum</name>
    <dbReference type="NCBI Taxonomy" id="178606"/>
    <lineage>
        <taxon>Bacteria</taxon>
        <taxon>Pseudomonadati</taxon>
        <taxon>Nitrospirota</taxon>
        <taxon>Nitrospiria</taxon>
        <taxon>Nitrospirales</taxon>
        <taxon>Nitrospiraceae</taxon>
        <taxon>Leptospirillum</taxon>
    </lineage>
</organism>
<accession>A0A7C3QX94</accession>
<sequence length="305" mass="34905">MMKSFYHITSTIQDHYFLPLLPGKPYCSNDLGSGLVIRPKFKAVDFKYLQINDLFVKALIFDVDRPFGTWAWEATGLPPPAWATVNPENGFAHLVYPLKTPVCRTDAARTKPLKYLAAIECGYRNRLEADPGYSGLLTKNPLSTYWGLTVFDGSAAYDLDYLADWIDLPKKPEKKIHPEGLGRNCTLFDVARYWAYRAVKNYWSPEGSGTWHKAVLEYCRNCNVFPVPLPDPEVRATAKSIANWTWRRITPQGKKEFVRRTHTSELQALRGKKSGEIRRIKSDTEFQQALLKARLYWKNQKPGAP</sequence>
<proteinExistence type="predicted"/>
<dbReference type="AlphaFoldDB" id="A0A7C3QX94"/>
<feature type="domain" description="Primase C-terminal 1" evidence="1">
    <location>
        <begin position="173"/>
        <end position="247"/>
    </location>
</feature>
<gene>
    <name evidence="2" type="ORF">ENX03_08470</name>
</gene>
<dbReference type="SMART" id="SM00942">
    <property type="entry name" value="PriCT_1"/>
    <property type="match status" value="1"/>
</dbReference>
<evidence type="ECO:0000313" key="2">
    <source>
        <dbReference type="EMBL" id="HFT93948.1"/>
    </source>
</evidence>
<reference evidence="2" key="1">
    <citation type="journal article" date="2020" name="mSystems">
        <title>Genome- and Community-Level Interaction Insights into Carbon Utilization and Element Cycling Functions of Hydrothermarchaeota in Hydrothermal Sediment.</title>
        <authorList>
            <person name="Zhou Z."/>
            <person name="Liu Y."/>
            <person name="Xu W."/>
            <person name="Pan J."/>
            <person name="Luo Z.H."/>
            <person name="Li M."/>
        </authorList>
    </citation>
    <scope>NUCLEOTIDE SEQUENCE [LARGE SCALE GENOMIC DNA]</scope>
    <source>
        <strain evidence="2">SpSt-902</strain>
    </source>
</reference>